<feature type="domain" description="Metallo-beta-lactamase" evidence="8">
    <location>
        <begin position="15"/>
        <end position="173"/>
    </location>
</feature>
<comment type="pathway">
    <text evidence="2 7">Secondary metabolite metabolism; methylglyoxal degradation; (R)-lactate from methylglyoxal: step 2/2.</text>
</comment>
<keyword evidence="4 7" id="KW-0479">Metal-binding</keyword>
<reference evidence="9" key="1">
    <citation type="journal article" date="2014" name="Int. J. Syst. Evol. Microbiol.">
        <title>Complete genome sequence of Corynebacterium casei LMG S-19264T (=DSM 44701T), isolated from a smear-ripened cheese.</title>
        <authorList>
            <consortium name="US DOE Joint Genome Institute (JGI-PGF)"/>
            <person name="Walter F."/>
            <person name="Albersmeier A."/>
            <person name="Kalinowski J."/>
            <person name="Ruckert C."/>
        </authorList>
    </citation>
    <scope>NUCLEOTIDE SEQUENCE</scope>
    <source>
        <strain evidence="9">KCTC 23310</strain>
    </source>
</reference>
<keyword evidence="5 7" id="KW-0378">Hydrolase</keyword>
<evidence type="ECO:0000256" key="2">
    <source>
        <dbReference type="ARBA" id="ARBA00004963"/>
    </source>
</evidence>
<dbReference type="Pfam" id="PF16123">
    <property type="entry name" value="HAGH_C"/>
    <property type="match status" value="1"/>
</dbReference>
<comment type="cofactor">
    <cofactor evidence="7">
        <name>Zn(2+)</name>
        <dbReference type="ChEBI" id="CHEBI:29105"/>
    </cofactor>
    <text evidence="7">Binds 2 Zn(2+) ions per subunit.</text>
</comment>
<dbReference type="GO" id="GO:0004416">
    <property type="term" value="F:hydroxyacylglutathione hydrolase activity"/>
    <property type="evidence" value="ECO:0007669"/>
    <property type="project" value="UniProtKB-UniRule"/>
</dbReference>
<reference evidence="9" key="2">
    <citation type="submission" date="2020-09" db="EMBL/GenBank/DDBJ databases">
        <authorList>
            <person name="Sun Q."/>
            <person name="Kim S."/>
        </authorList>
    </citation>
    <scope>NUCLEOTIDE SEQUENCE</scope>
    <source>
        <strain evidence="9">KCTC 23310</strain>
    </source>
</reference>
<feature type="binding site" evidence="7">
    <location>
        <position position="116"/>
    </location>
    <ligand>
        <name>Zn(2+)</name>
        <dbReference type="ChEBI" id="CHEBI:29105"/>
        <label>1</label>
    </ligand>
</feature>
<proteinExistence type="inferred from homology"/>
<dbReference type="PANTHER" id="PTHR43705:SF1">
    <property type="entry name" value="HYDROXYACYLGLUTATHIONE HYDROLASE GLOB"/>
    <property type="match status" value="1"/>
</dbReference>
<dbReference type="PIRSF" id="PIRSF005457">
    <property type="entry name" value="Glx"/>
    <property type="match status" value="1"/>
</dbReference>
<dbReference type="EC" id="3.1.2.6" evidence="7"/>
<feature type="binding site" evidence="7">
    <location>
        <position position="135"/>
    </location>
    <ligand>
        <name>Zn(2+)</name>
        <dbReference type="ChEBI" id="CHEBI:29105"/>
        <label>2</label>
    </ligand>
</feature>
<dbReference type="GO" id="GO:0046872">
    <property type="term" value="F:metal ion binding"/>
    <property type="evidence" value="ECO:0007669"/>
    <property type="project" value="UniProtKB-KW"/>
</dbReference>
<dbReference type="CDD" id="cd07723">
    <property type="entry name" value="hydroxyacylglutathione_hydrolase_MBL-fold"/>
    <property type="match status" value="1"/>
</dbReference>
<comment type="caution">
    <text evidence="9">The sequence shown here is derived from an EMBL/GenBank/DDBJ whole genome shotgun (WGS) entry which is preliminary data.</text>
</comment>
<feature type="binding site" evidence="7">
    <location>
        <position position="135"/>
    </location>
    <ligand>
        <name>Zn(2+)</name>
        <dbReference type="ChEBI" id="CHEBI:29105"/>
        <label>1</label>
    </ligand>
</feature>
<dbReference type="InterPro" id="IPR035680">
    <property type="entry name" value="Clx_II_MBL"/>
</dbReference>
<evidence type="ECO:0000313" key="9">
    <source>
        <dbReference type="EMBL" id="GHC47281.1"/>
    </source>
</evidence>
<comment type="catalytic activity">
    <reaction evidence="1 7">
        <text>an S-(2-hydroxyacyl)glutathione + H2O = a 2-hydroxy carboxylate + glutathione + H(+)</text>
        <dbReference type="Rhea" id="RHEA:21864"/>
        <dbReference type="ChEBI" id="CHEBI:15377"/>
        <dbReference type="ChEBI" id="CHEBI:15378"/>
        <dbReference type="ChEBI" id="CHEBI:57925"/>
        <dbReference type="ChEBI" id="CHEBI:58896"/>
        <dbReference type="ChEBI" id="CHEBI:71261"/>
        <dbReference type="EC" id="3.1.2.6"/>
    </reaction>
</comment>
<comment type="similarity">
    <text evidence="3 7">Belongs to the metallo-beta-lactamase superfamily. Glyoxalase II family.</text>
</comment>
<dbReference type="InterPro" id="IPR001279">
    <property type="entry name" value="Metallo-B-lactamas"/>
</dbReference>
<comment type="subunit">
    <text evidence="7">Monomer.</text>
</comment>
<feature type="binding site" evidence="7">
    <location>
        <position position="173"/>
    </location>
    <ligand>
        <name>Zn(2+)</name>
        <dbReference type="ChEBI" id="CHEBI:29105"/>
        <label>2</label>
    </ligand>
</feature>
<evidence type="ECO:0000256" key="6">
    <source>
        <dbReference type="ARBA" id="ARBA00022833"/>
    </source>
</evidence>
<dbReference type="EMBL" id="BMYJ01000002">
    <property type="protein sequence ID" value="GHC47281.1"/>
    <property type="molecule type" value="Genomic_DNA"/>
</dbReference>
<feature type="binding site" evidence="7">
    <location>
        <position position="60"/>
    </location>
    <ligand>
        <name>Zn(2+)</name>
        <dbReference type="ChEBI" id="CHEBI:29105"/>
        <label>1</label>
    </ligand>
</feature>
<dbReference type="InterPro" id="IPR036866">
    <property type="entry name" value="RibonucZ/Hydroxyglut_hydro"/>
</dbReference>
<comment type="function">
    <text evidence="7">Thiolesterase that catalyzes the hydrolysis of S-D-lactoyl-glutathione to form glutathione and D-lactic acid.</text>
</comment>
<keyword evidence="6 7" id="KW-0862">Zinc</keyword>
<dbReference type="NCBIfam" id="TIGR03413">
    <property type="entry name" value="GSH_gloB"/>
    <property type="match status" value="1"/>
</dbReference>
<feature type="binding site" evidence="7">
    <location>
        <position position="58"/>
    </location>
    <ligand>
        <name>Zn(2+)</name>
        <dbReference type="ChEBI" id="CHEBI:29105"/>
        <label>1</label>
    </ligand>
</feature>
<feature type="binding site" evidence="7">
    <location>
        <position position="63"/>
    </location>
    <ligand>
        <name>Zn(2+)</name>
        <dbReference type="ChEBI" id="CHEBI:29105"/>
        <label>2</label>
    </ligand>
</feature>
<dbReference type="InterPro" id="IPR017782">
    <property type="entry name" value="Hydroxyacylglutathione_Hdrlase"/>
</dbReference>
<dbReference type="InterPro" id="IPR032282">
    <property type="entry name" value="HAGH_C"/>
</dbReference>
<dbReference type="InterPro" id="IPR050110">
    <property type="entry name" value="Glyoxalase_II_hydrolase"/>
</dbReference>
<dbReference type="SUPFAM" id="SSF56281">
    <property type="entry name" value="Metallo-hydrolase/oxidoreductase"/>
    <property type="match status" value="1"/>
</dbReference>
<protein>
    <recommendedName>
        <fullName evidence="7">Hydroxyacylglutathione hydrolase</fullName>
        <ecNumber evidence="7">3.1.2.6</ecNumber>
    </recommendedName>
    <alternativeName>
        <fullName evidence="7">Glyoxalase II</fullName>
        <shortName evidence="7">Glx II</shortName>
    </alternativeName>
</protein>
<dbReference type="PANTHER" id="PTHR43705">
    <property type="entry name" value="HYDROXYACYLGLUTATHIONE HYDROLASE"/>
    <property type="match status" value="1"/>
</dbReference>
<evidence type="ECO:0000256" key="7">
    <source>
        <dbReference type="HAMAP-Rule" id="MF_01374"/>
    </source>
</evidence>
<dbReference type="HAMAP" id="MF_01374">
    <property type="entry name" value="Glyoxalase_2"/>
    <property type="match status" value="1"/>
</dbReference>
<keyword evidence="10" id="KW-1185">Reference proteome</keyword>
<evidence type="ECO:0000256" key="5">
    <source>
        <dbReference type="ARBA" id="ARBA00022801"/>
    </source>
</evidence>
<dbReference type="AlphaFoldDB" id="A0A918WHQ1"/>
<dbReference type="GO" id="GO:0019243">
    <property type="term" value="P:methylglyoxal catabolic process to D-lactate via S-lactoyl-glutathione"/>
    <property type="evidence" value="ECO:0007669"/>
    <property type="project" value="UniProtKB-UniRule"/>
</dbReference>
<dbReference type="Pfam" id="PF00753">
    <property type="entry name" value="Lactamase_B"/>
    <property type="match status" value="1"/>
</dbReference>
<sequence length="257" mass="27507">MEMALELVTIPCLSDNYAFLVHDVASGATALIDVPEAGPILAVLKEKGWTLDQIWLTHHHDDHIQGVPDMVVTTGAKVLGAKADAHRLPPLDLVVEPGQSFDFAGEPVEIIDVPGHTVGHIALYLPKSGYAFTADSLMAMGCGRLFEGTPAQMWDTMQRLSALPPETVICSGHEYTTGNARFAASLEPENPALILRVAAIAAAREKGQPTVPSLLSDELATNPFLRAHLPALKAAVGMEGASDVDVFAEIRTRKNNF</sequence>
<dbReference type="Proteomes" id="UP000638981">
    <property type="component" value="Unassembled WGS sequence"/>
</dbReference>
<evidence type="ECO:0000256" key="3">
    <source>
        <dbReference type="ARBA" id="ARBA00006759"/>
    </source>
</evidence>
<evidence type="ECO:0000256" key="1">
    <source>
        <dbReference type="ARBA" id="ARBA00001623"/>
    </source>
</evidence>
<evidence type="ECO:0000313" key="10">
    <source>
        <dbReference type="Proteomes" id="UP000638981"/>
    </source>
</evidence>
<accession>A0A918WHQ1</accession>
<dbReference type="Gene3D" id="3.60.15.10">
    <property type="entry name" value="Ribonuclease Z/Hydroxyacylglutathione hydrolase-like"/>
    <property type="match status" value="1"/>
</dbReference>
<dbReference type="SMART" id="SM00849">
    <property type="entry name" value="Lactamase_B"/>
    <property type="match status" value="1"/>
</dbReference>
<name>A0A918WHQ1_9RHOB</name>
<evidence type="ECO:0000256" key="4">
    <source>
        <dbReference type="ARBA" id="ARBA00022723"/>
    </source>
</evidence>
<feature type="binding site" evidence="7">
    <location>
        <position position="62"/>
    </location>
    <ligand>
        <name>Zn(2+)</name>
        <dbReference type="ChEBI" id="CHEBI:29105"/>
        <label>2</label>
    </ligand>
</feature>
<gene>
    <name evidence="7 9" type="primary">gloB</name>
    <name evidence="9" type="ORF">GCM10007315_06290</name>
</gene>
<evidence type="ECO:0000259" key="8">
    <source>
        <dbReference type="SMART" id="SM00849"/>
    </source>
</evidence>
<organism evidence="9 10">
    <name type="scientific">Neogemmobacter tilapiae</name>
    <dbReference type="NCBI Taxonomy" id="875041"/>
    <lineage>
        <taxon>Bacteria</taxon>
        <taxon>Pseudomonadati</taxon>
        <taxon>Pseudomonadota</taxon>
        <taxon>Alphaproteobacteria</taxon>
        <taxon>Rhodobacterales</taxon>
        <taxon>Paracoccaceae</taxon>
        <taxon>Neogemmobacter</taxon>
    </lineage>
</organism>